<dbReference type="InterPro" id="IPR029052">
    <property type="entry name" value="Metallo-depent_PP-like"/>
</dbReference>
<comment type="similarity">
    <text evidence="1 7">Belongs to the SbcD family.</text>
</comment>
<evidence type="ECO:0000313" key="11">
    <source>
        <dbReference type="Proteomes" id="UP000254337"/>
    </source>
</evidence>
<dbReference type="NCBIfam" id="TIGR00619">
    <property type="entry name" value="sbcd"/>
    <property type="match status" value="1"/>
</dbReference>
<dbReference type="CDD" id="cd00840">
    <property type="entry name" value="MPP_Mre11_N"/>
    <property type="match status" value="1"/>
</dbReference>
<evidence type="ECO:0000256" key="3">
    <source>
        <dbReference type="ARBA" id="ARBA00013365"/>
    </source>
</evidence>
<keyword evidence="6 7" id="KW-0269">Exonuclease</keyword>
<dbReference type="Gene3D" id="3.60.21.10">
    <property type="match status" value="1"/>
</dbReference>
<evidence type="ECO:0000256" key="6">
    <source>
        <dbReference type="ARBA" id="ARBA00022839"/>
    </source>
</evidence>
<dbReference type="GO" id="GO:0006310">
    <property type="term" value="P:DNA recombination"/>
    <property type="evidence" value="ECO:0007669"/>
    <property type="project" value="UniProtKB-KW"/>
</dbReference>
<evidence type="ECO:0000256" key="2">
    <source>
        <dbReference type="ARBA" id="ARBA00011322"/>
    </source>
</evidence>
<dbReference type="GO" id="GO:0008408">
    <property type="term" value="F:3'-5' exonuclease activity"/>
    <property type="evidence" value="ECO:0007669"/>
    <property type="project" value="InterPro"/>
</dbReference>
<keyword evidence="7" id="KW-0235">DNA replication</keyword>
<dbReference type="GO" id="GO:0006260">
    <property type="term" value="P:DNA replication"/>
    <property type="evidence" value="ECO:0007669"/>
    <property type="project" value="UniProtKB-KW"/>
</dbReference>
<evidence type="ECO:0000313" key="10">
    <source>
        <dbReference type="EMBL" id="AXL20653.1"/>
    </source>
</evidence>
<evidence type="ECO:0000256" key="4">
    <source>
        <dbReference type="ARBA" id="ARBA00022722"/>
    </source>
</evidence>
<evidence type="ECO:0000256" key="1">
    <source>
        <dbReference type="ARBA" id="ARBA00010555"/>
    </source>
</evidence>
<feature type="domain" description="Calcineurin-like phosphoesterase" evidence="8">
    <location>
        <begin position="1"/>
        <end position="101"/>
    </location>
</feature>
<dbReference type="InterPro" id="IPR050535">
    <property type="entry name" value="DNA_Repair-Maintenance_Comp"/>
</dbReference>
<keyword evidence="5 7" id="KW-0378">Hydrolase</keyword>
<gene>
    <name evidence="7" type="primary">sbcD</name>
    <name evidence="10" type="ORF">DKB62_03160</name>
</gene>
<dbReference type="InterPro" id="IPR041796">
    <property type="entry name" value="Mre11_N"/>
</dbReference>
<dbReference type="PANTHER" id="PTHR30337:SF0">
    <property type="entry name" value="NUCLEASE SBCCD SUBUNIT D"/>
    <property type="match status" value="1"/>
</dbReference>
<dbReference type="Pfam" id="PF12320">
    <property type="entry name" value="SbcD_C"/>
    <property type="match status" value="1"/>
</dbReference>
<dbReference type="InterPro" id="IPR004593">
    <property type="entry name" value="SbcD"/>
</dbReference>
<protein>
    <recommendedName>
        <fullName evidence="3 7">Nuclease SbcCD subunit D</fullName>
    </recommendedName>
</protein>
<name>A0A346AXR0_9FIRM</name>
<dbReference type="KEGG" id="meg:DKB62_03160"/>
<evidence type="ECO:0000256" key="5">
    <source>
        <dbReference type="ARBA" id="ARBA00022801"/>
    </source>
</evidence>
<dbReference type="SUPFAM" id="SSF56300">
    <property type="entry name" value="Metallo-dependent phosphatases"/>
    <property type="match status" value="1"/>
</dbReference>
<dbReference type="EMBL" id="CP029462">
    <property type="protein sequence ID" value="AXL20653.1"/>
    <property type="molecule type" value="Genomic_DNA"/>
</dbReference>
<keyword evidence="11" id="KW-1185">Reference proteome</keyword>
<dbReference type="PANTHER" id="PTHR30337">
    <property type="entry name" value="COMPONENT OF ATP-DEPENDENT DSDNA EXONUCLEASE"/>
    <property type="match status" value="1"/>
</dbReference>
<evidence type="ECO:0000259" key="8">
    <source>
        <dbReference type="Pfam" id="PF00149"/>
    </source>
</evidence>
<keyword evidence="7" id="KW-0233">DNA recombination</keyword>
<keyword evidence="4 7" id="KW-0540">Nuclease</keyword>
<evidence type="ECO:0000259" key="9">
    <source>
        <dbReference type="Pfam" id="PF12320"/>
    </source>
</evidence>
<evidence type="ECO:0000256" key="7">
    <source>
        <dbReference type="RuleBase" id="RU363069"/>
    </source>
</evidence>
<comment type="function">
    <text evidence="7">SbcCD cleaves DNA hairpin structures. These structures can inhibit DNA replication and are intermediates in certain DNA recombination reactions. The complex acts as a 3'-&gt;5' double strand exonuclease that can open hairpins. It also has a 5' single-strand endonuclease activity.</text>
</comment>
<dbReference type="RefSeq" id="WP_095629538.1">
    <property type="nucleotide sequence ID" value="NZ_CP029462.1"/>
</dbReference>
<sequence length="381" mass="41916">MRILHTADWHLGKLFYGDYLTDDQAYVLTEQLLPMIRDEGIDAVVLAGDVYDRSLPPADAVALFDEIATKITAEAGVPFFVISGNHDSAARLSFGSRMLEKQGFYIAGELDKLIGPVVLHDAYGPVAFVLLPFIEPAAARLYFGDDTIRSHEDALARFIDSRRAGTAMRTVCVAHVFAAGGESSDSERPLSIGGSDAVSPALFSDYTYTALGHLHGPQQVGGPNVRYAGSLLKYSFGEWRQKKGAVIVDIDEKGGTATSFLPFSPRHDVRVVEGLFEDIMAGEDLHTDDYILFRLTDTAPILDGMAKLRQKYPRAAALEMPNRQSGGTGERDFDLHRTTERQLFESFATAMMPDRPLTEAEQACMDDLWTDMLQREGDGLL</sequence>
<dbReference type="OrthoDB" id="9773856at2"/>
<dbReference type="GO" id="GO:0004519">
    <property type="term" value="F:endonuclease activity"/>
    <property type="evidence" value="ECO:0007669"/>
    <property type="project" value="UniProtKB-KW"/>
</dbReference>
<dbReference type="InterPro" id="IPR004843">
    <property type="entry name" value="Calcineurin-like_PHP"/>
</dbReference>
<organism evidence="10 11">
    <name type="scientific">Megasphaera stantonii</name>
    <dbReference type="NCBI Taxonomy" id="2144175"/>
    <lineage>
        <taxon>Bacteria</taxon>
        <taxon>Bacillati</taxon>
        <taxon>Bacillota</taxon>
        <taxon>Negativicutes</taxon>
        <taxon>Veillonellales</taxon>
        <taxon>Veillonellaceae</taxon>
        <taxon>Megasphaera</taxon>
    </lineage>
</organism>
<proteinExistence type="inferred from homology"/>
<dbReference type="Proteomes" id="UP000254337">
    <property type="component" value="Chromosome"/>
</dbReference>
<keyword evidence="7" id="KW-0255">Endonuclease</keyword>
<comment type="subunit">
    <text evidence="2 7">Heterodimer of SbcC and SbcD.</text>
</comment>
<feature type="domain" description="Nuclease SbcCD subunit D C-terminal" evidence="9">
    <location>
        <begin position="266"/>
        <end position="350"/>
    </location>
</feature>
<accession>A0A346AXR0</accession>
<dbReference type="InterPro" id="IPR026843">
    <property type="entry name" value="SbcD_C"/>
</dbReference>
<dbReference type="Pfam" id="PF00149">
    <property type="entry name" value="Metallophos"/>
    <property type="match status" value="1"/>
</dbReference>
<dbReference type="AlphaFoldDB" id="A0A346AXR0"/>
<reference evidence="10 11" key="1">
    <citation type="submission" date="2018-05" db="EMBL/GenBank/DDBJ databases">
        <title>Complete genome sequence of Megasphaera sp. AJH120T, isolated from the ceca of a chicken.</title>
        <authorList>
            <person name="Maki J."/>
            <person name="Looft T."/>
        </authorList>
    </citation>
    <scope>NUCLEOTIDE SEQUENCE [LARGE SCALE GENOMIC DNA]</scope>
    <source>
        <strain evidence="10 11">AJH120</strain>
    </source>
</reference>